<dbReference type="HOGENOM" id="CLU_941058_0_0_1"/>
<feature type="domain" description="Peptidase S1" evidence="1">
    <location>
        <begin position="41"/>
        <end position="263"/>
    </location>
</feature>
<dbReference type="OrthoDB" id="6626875at2759"/>
<sequence length="296" mass="34347">MKKIIYKNLDIPDPLRFNYYNNSFLRKYYDTGLPDGVYSSLVLLVSRPSQEKCTGTLIKSNLILTAALCVHYHNRIVDEMTIVKGKISFTTYYKHKVKPSMNFEELINIEERRTHLIYVHPDWYEWSVNIAFIKVEKPFHIGKLFSISTKKKERLKDCVSVGFGHSENFKKQITLQYIESGQFALRKIYDVGHFCQLKKTTLDSQTCLAGIGSPLICNDEIWGVCALIATTKPELTNADCKPYDKYCYYPLYHVEKWFNLFAQTNASHKTVIRDTLSKGKNIKNQRTKRGDGGRRI</sequence>
<reference evidence="2" key="2">
    <citation type="submission" date="2007-04" db="EMBL/GenBank/DDBJ databases">
        <title>The genome of the human body louse.</title>
        <authorList>
            <consortium name="The Human Body Louse Genome Consortium"/>
            <person name="Kirkness E."/>
            <person name="Walenz B."/>
            <person name="Hass B."/>
            <person name="Bruggner R."/>
            <person name="Strausberg R."/>
        </authorList>
    </citation>
    <scope>NUCLEOTIDE SEQUENCE</scope>
    <source>
        <strain evidence="2">USDA</strain>
    </source>
</reference>
<dbReference type="KEGG" id="phu:Phum_PHUM537190"/>
<dbReference type="GeneID" id="8235339"/>
<dbReference type="EnsemblMetazoa" id="PHUM537190-RA">
    <property type="protein sequence ID" value="PHUM537190-PA"/>
    <property type="gene ID" value="PHUM537190"/>
</dbReference>
<dbReference type="CTD" id="8235339"/>
<dbReference type="SUPFAM" id="SSF50494">
    <property type="entry name" value="Trypsin-like serine proteases"/>
    <property type="match status" value="1"/>
</dbReference>
<dbReference type="GO" id="GO:0006508">
    <property type="term" value="P:proteolysis"/>
    <property type="evidence" value="ECO:0007669"/>
    <property type="project" value="InterPro"/>
</dbReference>
<dbReference type="Pfam" id="PF00089">
    <property type="entry name" value="Trypsin"/>
    <property type="match status" value="1"/>
</dbReference>
<dbReference type="AlphaFoldDB" id="E0VZQ1"/>
<dbReference type="GO" id="GO:0004252">
    <property type="term" value="F:serine-type endopeptidase activity"/>
    <property type="evidence" value="ECO:0007669"/>
    <property type="project" value="InterPro"/>
</dbReference>
<dbReference type="InterPro" id="IPR009003">
    <property type="entry name" value="Peptidase_S1_PA"/>
</dbReference>
<dbReference type="Proteomes" id="UP000009046">
    <property type="component" value="Unassembled WGS sequence"/>
</dbReference>
<dbReference type="PROSITE" id="PS50240">
    <property type="entry name" value="TRYPSIN_DOM"/>
    <property type="match status" value="1"/>
</dbReference>
<dbReference type="RefSeq" id="XP_002431595.1">
    <property type="nucleotide sequence ID" value="XM_002431550.1"/>
</dbReference>
<evidence type="ECO:0000313" key="4">
    <source>
        <dbReference type="Proteomes" id="UP000009046"/>
    </source>
</evidence>
<evidence type="ECO:0000313" key="3">
    <source>
        <dbReference type="EnsemblMetazoa" id="PHUM537190-PA"/>
    </source>
</evidence>
<name>E0VZQ1_PEDHC</name>
<protein>
    <recommendedName>
        <fullName evidence="1">Peptidase S1 domain-containing protein</fullName>
    </recommendedName>
</protein>
<dbReference type="EMBL" id="AAZO01006524">
    <property type="status" value="NOT_ANNOTATED_CDS"/>
    <property type="molecule type" value="Genomic_DNA"/>
</dbReference>
<reference evidence="3" key="3">
    <citation type="submission" date="2021-02" db="UniProtKB">
        <authorList>
            <consortium name="EnsemblMetazoa"/>
        </authorList>
    </citation>
    <scope>IDENTIFICATION</scope>
    <source>
        <strain evidence="3">USDA</strain>
    </source>
</reference>
<dbReference type="Gene3D" id="2.40.10.10">
    <property type="entry name" value="Trypsin-like serine proteases"/>
    <property type="match status" value="1"/>
</dbReference>
<dbReference type="VEuPathDB" id="VectorBase:PHUM537190"/>
<organism>
    <name type="scientific">Pediculus humanus subsp. corporis</name>
    <name type="common">Body louse</name>
    <dbReference type="NCBI Taxonomy" id="121224"/>
    <lineage>
        <taxon>Eukaryota</taxon>
        <taxon>Metazoa</taxon>
        <taxon>Ecdysozoa</taxon>
        <taxon>Arthropoda</taxon>
        <taxon>Hexapoda</taxon>
        <taxon>Insecta</taxon>
        <taxon>Pterygota</taxon>
        <taxon>Neoptera</taxon>
        <taxon>Paraneoptera</taxon>
        <taxon>Psocodea</taxon>
        <taxon>Troctomorpha</taxon>
        <taxon>Phthiraptera</taxon>
        <taxon>Anoplura</taxon>
        <taxon>Pediculidae</taxon>
        <taxon>Pediculus</taxon>
    </lineage>
</organism>
<dbReference type="InterPro" id="IPR051333">
    <property type="entry name" value="CLIP_Serine_Protease"/>
</dbReference>
<evidence type="ECO:0000259" key="1">
    <source>
        <dbReference type="PROSITE" id="PS50240"/>
    </source>
</evidence>
<keyword evidence="4" id="KW-1185">Reference proteome</keyword>
<dbReference type="InParanoid" id="E0VZQ1"/>
<dbReference type="InterPro" id="IPR001254">
    <property type="entry name" value="Trypsin_dom"/>
</dbReference>
<accession>E0VZQ1</accession>
<dbReference type="EMBL" id="DS235854">
    <property type="protein sequence ID" value="EEB18857.1"/>
    <property type="molecule type" value="Genomic_DNA"/>
</dbReference>
<evidence type="ECO:0000313" key="2">
    <source>
        <dbReference type="EMBL" id="EEB18857.1"/>
    </source>
</evidence>
<dbReference type="InterPro" id="IPR043504">
    <property type="entry name" value="Peptidase_S1_PA_chymotrypsin"/>
</dbReference>
<reference evidence="2" key="1">
    <citation type="submission" date="2007-04" db="EMBL/GenBank/DDBJ databases">
        <title>Annotation of Pediculus humanus corporis strain USDA.</title>
        <authorList>
            <person name="Kirkness E."/>
            <person name="Hannick L."/>
            <person name="Hass B."/>
            <person name="Bruggner R."/>
            <person name="Lawson D."/>
            <person name="Bidwell S."/>
            <person name="Joardar V."/>
            <person name="Caler E."/>
            <person name="Walenz B."/>
            <person name="Inman J."/>
            <person name="Schobel S."/>
            <person name="Galinsky K."/>
            <person name="Amedeo P."/>
            <person name="Strausberg R."/>
        </authorList>
    </citation>
    <scope>NUCLEOTIDE SEQUENCE</scope>
    <source>
        <strain evidence="2">USDA</strain>
    </source>
</reference>
<gene>
    <name evidence="3" type="primary">8235339</name>
    <name evidence="2" type="ORF">Phum_PHUM537190</name>
</gene>
<dbReference type="PANTHER" id="PTHR24260">
    <property type="match status" value="1"/>
</dbReference>
<proteinExistence type="predicted"/>
<dbReference type="PANTHER" id="PTHR24260:SF147">
    <property type="entry name" value="EG:BACR7A4.3 PROTEIN-RELATED"/>
    <property type="match status" value="1"/>
</dbReference>